<dbReference type="OrthoDB" id="9805828at2"/>
<dbReference type="Gene3D" id="1.10.760.10">
    <property type="entry name" value="Cytochrome c-like domain"/>
    <property type="match status" value="1"/>
</dbReference>
<keyword evidence="2 6" id="KW-0349">Heme</keyword>
<accession>S9QU69</accession>
<gene>
    <name evidence="8" type="ORF">ruthe_01928</name>
</gene>
<evidence type="ECO:0000313" key="9">
    <source>
        <dbReference type="Proteomes" id="UP000015346"/>
    </source>
</evidence>
<keyword evidence="5 6" id="KW-0408">Iron</keyword>
<feature type="domain" description="Cytochrome c" evidence="7">
    <location>
        <begin position="82"/>
        <end position="181"/>
    </location>
</feature>
<sequence length="182" mass="19003">MFDTMTLTKIVGGFCGALLVFLLGGWLASAVYGFYPARDSHAEGHEAVQGYVIPVETASAEAAPEVSVEEMTAEFLAAFANADAAAGESQFRPCAACHSLTAGENKTGPYLAGVVGRAVDSVEGFAYSGALEKVADVWTPENLNLFLANPRGFAPGTAMNFRGVPNLQDRANLIAYLAAHPG</sequence>
<evidence type="ECO:0000256" key="4">
    <source>
        <dbReference type="ARBA" id="ARBA00022982"/>
    </source>
</evidence>
<name>S9QU69_9RHOB</name>
<dbReference type="InterPro" id="IPR009056">
    <property type="entry name" value="Cyt_c-like_dom"/>
</dbReference>
<dbReference type="Proteomes" id="UP000015346">
    <property type="component" value="Unassembled WGS sequence"/>
</dbReference>
<protein>
    <submittedName>
        <fullName evidence="8">Cytochrome c2</fullName>
    </submittedName>
</protein>
<dbReference type="GO" id="GO:0009055">
    <property type="term" value="F:electron transfer activity"/>
    <property type="evidence" value="ECO:0007669"/>
    <property type="project" value="InterPro"/>
</dbReference>
<dbReference type="SUPFAM" id="SSF46626">
    <property type="entry name" value="Cytochrome c"/>
    <property type="match status" value="1"/>
</dbReference>
<keyword evidence="1" id="KW-0813">Transport</keyword>
<proteinExistence type="predicted"/>
<evidence type="ECO:0000256" key="6">
    <source>
        <dbReference type="PROSITE-ProRule" id="PRU00433"/>
    </source>
</evidence>
<dbReference type="PRINTS" id="PR00604">
    <property type="entry name" value="CYTCHRMECIAB"/>
</dbReference>
<dbReference type="RefSeq" id="WP_021098015.1">
    <property type="nucleotide sequence ID" value="NZ_KE557321.1"/>
</dbReference>
<keyword evidence="4" id="KW-0249">Electron transport</keyword>
<evidence type="ECO:0000256" key="5">
    <source>
        <dbReference type="ARBA" id="ARBA00023004"/>
    </source>
</evidence>
<dbReference type="InterPro" id="IPR036909">
    <property type="entry name" value="Cyt_c-like_dom_sf"/>
</dbReference>
<comment type="caution">
    <text evidence="8">The sequence shown here is derived from an EMBL/GenBank/DDBJ whole genome shotgun (WGS) entry which is preliminary data.</text>
</comment>
<dbReference type="STRING" id="1123069.ruthe_01928"/>
<dbReference type="PANTHER" id="PTHR11961">
    <property type="entry name" value="CYTOCHROME C"/>
    <property type="match status" value="1"/>
</dbReference>
<evidence type="ECO:0000256" key="2">
    <source>
        <dbReference type="ARBA" id="ARBA00022617"/>
    </source>
</evidence>
<reference evidence="8 9" key="1">
    <citation type="journal article" date="2013" name="Stand. Genomic Sci.">
        <title>Genome sequence of the reddish-pigmented Rubellimicrobium thermophilum type strain (DSM 16684(T)), a member of the Roseobacter clade.</title>
        <authorList>
            <person name="Fiebig A."/>
            <person name="Riedel T."/>
            <person name="Gronow S."/>
            <person name="Petersen J."/>
            <person name="Klenk H.P."/>
            <person name="Goker M."/>
        </authorList>
    </citation>
    <scope>NUCLEOTIDE SEQUENCE [LARGE SCALE GENOMIC DNA]</scope>
    <source>
        <strain evidence="8 9">DSM 16684</strain>
    </source>
</reference>
<dbReference type="EMBL" id="AOLV01000019">
    <property type="protein sequence ID" value="EPX84931.1"/>
    <property type="molecule type" value="Genomic_DNA"/>
</dbReference>
<dbReference type="PATRIC" id="fig|1123069.3.peg.1896"/>
<keyword evidence="9" id="KW-1185">Reference proteome</keyword>
<evidence type="ECO:0000313" key="8">
    <source>
        <dbReference type="EMBL" id="EPX84931.1"/>
    </source>
</evidence>
<dbReference type="GO" id="GO:0046872">
    <property type="term" value="F:metal ion binding"/>
    <property type="evidence" value="ECO:0007669"/>
    <property type="project" value="UniProtKB-KW"/>
</dbReference>
<dbReference type="GO" id="GO:0020037">
    <property type="term" value="F:heme binding"/>
    <property type="evidence" value="ECO:0007669"/>
    <property type="project" value="InterPro"/>
</dbReference>
<dbReference type="HOGENOM" id="CLU_060944_4_0_5"/>
<dbReference type="InterPro" id="IPR002327">
    <property type="entry name" value="Cyt_c_1A/1B"/>
</dbReference>
<evidence type="ECO:0000256" key="1">
    <source>
        <dbReference type="ARBA" id="ARBA00022448"/>
    </source>
</evidence>
<dbReference type="PROSITE" id="PS51007">
    <property type="entry name" value="CYTC"/>
    <property type="match status" value="1"/>
</dbReference>
<dbReference type="AlphaFoldDB" id="S9QU69"/>
<evidence type="ECO:0000259" key="7">
    <source>
        <dbReference type="PROSITE" id="PS51007"/>
    </source>
</evidence>
<keyword evidence="3 6" id="KW-0479">Metal-binding</keyword>
<evidence type="ECO:0000256" key="3">
    <source>
        <dbReference type="ARBA" id="ARBA00022723"/>
    </source>
</evidence>
<organism evidence="8 9">
    <name type="scientific">Rubellimicrobium thermophilum DSM 16684</name>
    <dbReference type="NCBI Taxonomy" id="1123069"/>
    <lineage>
        <taxon>Bacteria</taxon>
        <taxon>Pseudomonadati</taxon>
        <taxon>Pseudomonadota</taxon>
        <taxon>Alphaproteobacteria</taxon>
        <taxon>Rhodobacterales</taxon>
        <taxon>Roseobacteraceae</taxon>
        <taxon>Rubellimicrobium</taxon>
    </lineage>
</organism>